<organism evidence="1 2">
    <name type="scientific">Tsuneonella litorea</name>
    <dbReference type="NCBI Taxonomy" id="2976475"/>
    <lineage>
        <taxon>Bacteria</taxon>
        <taxon>Pseudomonadati</taxon>
        <taxon>Pseudomonadota</taxon>
        <taxon>Alphaproteobacteria</taxon>
        <taxon>Sphingomonadales</taxon>
        <taxon>Erythrobacteraceae</taxon>
        <taxon>Tsuneonella</taxon>
    </lineage>
</organism>
<comment type="caution">
    <text evidence="1">The sequence shown here is derived from an EMBL/GenBank/DDBJ whole genome shotgun (WGS) entry which is preliminary data.</text>
</comment>
<accession>A0A9X2VYE5</accession>
<dbReference type="EMBL" id="JAOAMV010000001">
    <property type="protein sequence ID" value="MCT2557368.1"/>
    <property type="molecule type" value="Genomic_DNA"/>
</dbReference>
<reference evidence="1" key="1">
    <citation type="submission" date="2022-09" db="EMBL/GenBank/DDBJ databases">
        <title>The genome sequence of Tsuneonella sp. YG55.</title>
        <authorList>
            <person name="Liu Y."/>
        </authorList>
    </citation>
    <scope>NUCLEOTIDE SEQUENCE</scope>
    <source>
        <strain evidence="1">YG55</strain>
    </source>
</reference>
<evidence type="ECO:0000313" key="1">
    <source>
        <dbReference type="EMBL" id="MCT2557368.1"/>
    </source>
</evidence>
<name>A0A9X2VYE5_9SPHN</name>
<evidence type="ECO:0000313" key="2">
    <source>
        <dbReference type="Proteomes" id="UP001142648"/>
    </source>
</evidence>
<evidence type="ECO:0008006" key="3">
    <source>
        <dbReference type="Google" id="ProtNLM"/>
    </source>
</evidence>
<gene>
    <name evidence="1" type="ORF">N0B51_00055</name>
</gene>
<keyword evidence="2" id="KW-1185">Reference proteome</keyword>
<dbReference type="AlphaFoldDB" id="A0A9X2VYE5"/>
<dbReference type="RefSeq" id="WP_259960134.1">
    <property type="nucleotide sequence ID" value="NZ_JAOAMV010000001.1"/>
</dbReference>
<proteinExistence type="predicted"/>
<sequence length="170" mass="18677">MTEKPKKPRRPRVDSTTGIAAAIVAGGKQITLPEGTKFDAFERKVFTELCDEFSKTELTPHKVRLLVSLARQIVMLSREQEALTREGFVLTNSHGNAVPNPRVKACAGLTSSILAMRRSLGIHTRAQEGGSNQKAAVRRAHNKANEAERGNYDDNLIAFPKPLEEVDDDG</sequence>
<dbReference type="Proteomes" id="UP001142648">
    <property type="component" value="Unassembled WGS sequence"/>
</dbReference>
<protein>
    <recommendedName>
        <fullName evidence="3">Phage terminase, small subunit</fullName>
    </recommendedName>
</protein>